<sequence length="380" mass="42714">MITLSHTHIFSVPPFWSLKTGNSTLVRCSQTNTTLGHSKSLQSEVDSITVHRQEPQKSRFGDCTARSVFGGTMTSSGEDTSVDLAEQSPAAAEEIAGNEDLLGEILLRLPVKSLLRFESVSKRWLFLICNPHFAQSHTRRHNPNLDPSGLLLNHEYAGFQFAPSTTVVTGLGLGFRIPMTHISRFYSPAIKQFNAIRFNSKFEDSLDAIILAFDPLKSPYFELILIREVKGRTPHTHRIDIYSPETRSLTRPASGSGHRLTFTAPPGISLCDAVYCIGAIHWNSDGETSLYFDTHTGRLNPMPMPPFGRFDDVRYFGESRGHLHIVMDKNSATEFDIWELKADYSGWLVKYRVSLDAVMVRFRDGSWNLQEKCEAFSHCV</sequence>
<evidence type="ECO:0000313" key="2">
    <source>
        <dbReference type="EMBL" id="KAK9265446.1"/>
    </source>
</evidence>
<accession>A0AAP0N4W4</accession>
<dbReference type="SMART" id="SM00256">
    <property type="entry name" value="FBOX"/>
    <property type="match status" value="1"/>
</dbReference>
<comment type="caution">
    <text evidence="2">The sequence shown here is derived from an EMBL/GenBank/DDBJ whole genome shotgun (WGS) entry which is preliminary data.</text>
</comment>
<evidence type="ECO:0000313" key="3">
    <source>
        <dbReference type="Proteomes" id="UP001415857"/>
    </source>
</evidence>
<dbReference type="InterPro" id="IPR036047">
    <property type="entry name" value="F-box-like_dom_sf"/>
</dbReference>
<dbReference type="Pfam" id="PF00646">
    <property type="entry name" value="F-box"/>
    <property type="match status" value="1"/>
</dbReference>
<protein>
    <recommendedName>
        <fullName evidence="1">F-box domain-containing protein</fullName>
    </recommendedName>
</protein>
<dbReference type="SUPFAM" id="SSF81383">
    <property type="entry name" value="F-box domain"/>
    <property type="match status" value="1"/>
</dbReference>
<dbReference type="InterPro" id="IPR001810">
    <property type="entry name" value="F-box_dom"/>
</dbReference>
<dbReference type="Proteomes" id="UP001415857">
    <property type="component" value="Unassembled WGS sequence"/>
</dbReference>
<organism evidence="2 3">
    <name type="scientific">Liquidambar formosana</name>
    <name type="common">Formosan gum</name>
    <dbReference type="NCBI Taxonomy" id="63359"/>
    <lineage>
        <taxon>Eukaryota</taxon>
        <taxon>Viridiplantae</taxon>
        <taxon>Streptophyta</taxon>
        <taxon>Embryophyta</taxon>
        <taxon>Tracheophyta</taxon>
        <taxon>Spermatophyta</taxon>
        <taxon>Magnoliopsida</taxon>
        <taxon>eudicotyledons</taxon>
        <taxon>Gunneridae</taxon>
        <taxon>Pentapetalae</taxon>
        <taxon>Saxifragales</taxon>
        <taxon>Altingiaceae</taxon>
        <taxon>Liquidambar</taxon>
    </lineage>
</organism>
<proteinExistence type="predicted"/>
<dbReference type="EMBL" id="JBBPBK010000396">
    <property type="protein sequence ID" value="KAK9265446.1"/>
    <property type="molecule type" value="Genomic_DNA"/>
</dbReference>
<keyword evidence="3" id="KW-1185">Reference proteome</keyword>
<evidence type="ECO:0000259" key="1">
    <source>
        <dbReference type="SMART" id="SM00256"/>
    </source>
</evidence>
<feature type="domain" description="F-box" evidence="1">
    <location>
        <begin position="97"/>
        <end position="137"/>
    </location>
</feature>
<gene>
    <name evidence="2" type="ORF">L1049_012390</name>
</gene>
<dbReference type="PANTHER" id="PTHR35546">
    <property type="entry name" value="F-BOX PROTEIN INTERACTION DOMAIN PROTEIN-RELATED"/>
    <property type="match status" value="1"/>
</dbReference>
<dbReference type="PANTHER" id="PTHR35546:SF130">
    <property type="entry name" value="EXPRESSED PROTEIN"/>
    <property type="match status" value="1"/>
</dbReference>
<reference evidence="2 3" key="1">
    <citation type="journal article" date="2024" name="Plant J.">
        <title>Genome sequences and population genomics reveal climatic adaptation and genomic divergence between two closely related sweetgum species.</title>
        <authorList>
            <person name="Xu W.Q."/>
            <person name="Ren C.Q."/>
            <person name="Zhang X.Y."/>
            <person name="Comes H.P."/>
            <person name="Liu X.H."/>
            <person name="Li Y.G."/>
            <person name="Kettle C.J."/>
            <person name="Jalonen R."/>
            <person name="Gaisberger H."/>
            <person name="Ma Y.Z."/>
            <person name="Qiu Y.X."/>
        </authorList>
    </citation>
    <scope>NUCLEOTIDE SEQUENCE [LARGE SCALE GENOMIC DNA]</scope>
    <source>
        <strain evidence="2">Hangzhou</strain>
    </source>
</reference>
<dbReference type="Gene3D" id="1.20.1280.50">
    <property type="match status" value="1"/>
</dbReference>
<dbReference type="InterPro" id="IPR055290">
    <property type="entry name" value="At3g26010-like"/>
</dbReference>
<dbReference type="AlphaFoldDB" id="A0AAP0N4W4"/>
<name>A0AAP0N4W4_LIQFO</name>